<feature type="non-terminal residue" evidence="3">
    <location>
        <position position="1"/>
    </location>
</feature>
<keyword evidence="4" id="KW-1185">Reference proteome</keyword>
<dbReference type="Proteomes" id="UP000678393">
    <property type="component" value="Unassembled WGS sequence"/>
</dbReference>
<evidence type="ECO:0000313" key="4">
    <source>
        <dbReference type="Proteomes" id="UP000678393"/>
    </source>
</evidence>
<feature type="domain" description="Transmembrane protein 131-like N-terminal" evidence="1">
    <location>
        <begin position="12"/>
        <end position="94"/>
    </location>
</feature>
<dbReference type="EMBL" id="CAJHNH020008536">
    <property type="protein sequence ID" value="CAG5136464.1"/>
    <property type="molecule type" value="Genomic_DNA"/>
</dbReference>
<evidence type="ECO:0000313" key="3">
    <source>
        <dbReference type="EMBL" id="CAG5136464.1"/>
    </source>
</evidence>
<dbReference type="OrthoDB" id="168404at2759"/>
<dbReference type="InterPro" id="IPR056311">
    <property type="entry name" value="TMEM131_Ig_2"/>
</dbReference>
<dbReference type="PANTHER" id="PTHR22050">
    <property type="entry name" value="RW1 PROTEIN HOMOLOG"/>
    <property type="match status" value="1"/>
</dbReference>
<dbReference type="GO" id="GO:0016020">
    <property type="term" value="C:membrane"/>
    <property type="evidence" value="ECO:0007669"/>
    <property type="project" value="TreeGrafter"/>
</dbReference>
<dbReference type="InterPro" id="IPR013783">
    <property type="entry name" value="Ig-like_fold"/>
</dbReference>
<dbReference type="Pfam" id="PF24495">
    <property type="entry name" value="Ig_TMEM131_2"/>
    <property type="match status" value="1"/>
</dbReference>
<dbReference type="InterPro" id="IPR039877">
    <property type="entry name" value="TMEM131-like"/>
</dbReference>
<protein>
    <recommendedName>
        <fullName evidence="5">Transmembrane protein 131-like N-terminal domain-containing protein</fullName>
    </recommendedName>
</protein>
<evidence type="ECO:0000259" key="2">
    <source>
        <dbReference type="Pfam" id="PF24495"/>
    </source>
</evidence>
<evidence type="ECO:0000259" key="1">
    <source>
        <dbReference type="Pfam" id="PF12371"/>
    </source>
</evidence>
<feature type="domain" description="TMEM131 second Ig-like" evidence="2">
    <location>
        <begin position="111"/>
        <end position="200"/>
    </location>
</feature>
<gene>
    <name evidence="3" type="ORF">CUNI_LOCUS22022</name>
</gene>
<sequence length="264" mass="29767">LEDDNFYSNNIRLDPPMLDFQNQPVGMPRMEKVTVENNDPKHSLHLLSISGSTVHFHCSFFQDKIVPPGGNTSFDVVFLARQVGNVENTLFIHTSIGSIRYQVFGVGIPNPYRLRPYLGARVPINSSFTPVIQIHNPYSTRLQVLEMFASEGDLHLELPSGERESTRDIWEIKPFETKAVMKANFVGRVESNHSAFIRIKTNKEEEHANIPELLILPLEVEVSSDPGIYSPVELLDFGILRTLDEPKTLPLNLINTGPKAIHIT</sequence>
<dbReference type="PANTHER" id="PTHR22050:SF0">
    <property type="entry name" value="TRANSMEMBRANE PROTEIN 131 HOMOLOG"/>
    <property type="match status" value="1"/>
</dbReference>
<proteinExistence type="predicted"/>
<reference evidence="3" key="1">
    <citation type="submission" date="2021-04" db="EMBL/GenBank/DDBJ databases">
        <authorList>
            <consortium name="Molecular Ecology Group"/>
        </authorList>
    </citation>
    <scope>NUCLEOTIDE SEQUENCE</scope>
</reference>
<dbReference type="Gene3D" id="2.60.40.10">
    <property type="entry name" value="Immunoglobulins"/>
    <property type="match status" value="1"/>
</dbReference>
<feature type="non-terminal residue" evidence="3">
    <location>
        <position position="264"/>
    </location>
</feature>
<organism evidence="3 4">
    <name type="scientific">Candidula unifasciata</name>
    <dbReference type="NCBI Taxonomy" id="100452"/>
    <lineage>
        <taxon>Eukaryota</taxon>
        <taxon>Metazoa</taxon>
        <taxon>Spiralia</taxon>
        <taxon>Lophotrochozoa</taxon>
        <taxon>Mollusca</taxon>
        <taxon>Gastropoda</taxon>
        <taxon>Heterobranchia</taxon>
        <taxon>Euthyneura</taxon>
        <taxon>Panpulmonata</taxon>
        <taxon>Eupulmonata</taxon>
        <taxon>Stylommatophora</taxon>
        <taxon>Helicina</taxon>
        <taxon>Helicoidea</taxon>
        <taxon>Geomitridae</taxon>
        <taxon>Candidula</taxon>
    </lineage>
</organism>
<accession>A0A8S4A5D8</accession>
<dbReference type="InterPro" id="IPR022113">
    <property type="entry name" value="TMEM131L_N"/>
</dbReference>
<name>A0A8S4A5D8_9EUPU</name>
<evidence type="ECO:0008006" key="5">
    <source>
        <dbReference type="Google" id="ProtNLM"/>
    </source>
</evidence>
<dbReference type="Pfam" id="PF12371">
    <property type="entry name" value="TMEM131_like_N"/>
    <property type="match status" value="1"/>
</dbReference>
<dbReference type="AlphaFoldDB" id="A0A8S4A5D8"/>
<comment type="caution">
    <text evidence="3">The sequence shown here is derived from an EMBL/GenBank/DDBJ whole genome shotgun (WGS) entry which is preliminary data.</text>
</comment>